<dbReference type="RefSeq" id="WP_054360896.1">
    <property type="nucleotide sequence ID" value="NZ_LJYW01000001.1"/>
</dbReference>
<keyword evidence="3" id="KW-0813">Transport</keyword>
<dbReference type="SMART" id="SM00382">
    <property type="entry name" value="AAA"/>
    <property type="match status" value="1"/>
</dbReference>
<dbReference type="InterPro" id="IPR008995">
    <property type="entry name" value="Mo/tungstate-bd_C_term_dom"/>
</dbReference>
<dbReference type="PANTHER" id="PTHR42781">
    <property type="entry name" value="SPERMIDINE/PUTRESCINE IMPORT ATP-BINDING PROTEIN POTA"/>
    <property type="match status" value="1"/>
</dbReference>
<reference evidence="7 8" key="2">
    <citation type="submission" date="2015-10" db="EMBL/GenBank/DDBJ databases">
        <title>Draft Genome Sequence of Prosthecomicrobium hirschii ATCC 27832.</title>
        <authorList>
            <person name="Daniel J."/>
            <person name="Givan S.A."/>
            <person name="Brun Y.V."/>
            <person name="Brown P.J."/>
        </authorList>
    </citation>
    <scope>NUCLEOTIDE SEQUENCE [LARGE SCALE GENOMIC DNA]</scope>
    <source>
        <strain evidence="7 8">16</strain>
    </source>
</reference>
<accession>A0A0P6W6F2</accession>
<feature type="domain" description="ABC transporter" evidence="6">
    <location>
        <begin position="4"/>
        <end position="234"/>
    </location>
</feature>
<protein>
    <submittedName>
        <fullName evidence="7">Fe3+/spermidine/putrescine ABC transporter ATP-binding protein</fullName>
    </submittedName>
</protein>
<evidence type="ECO:0000313" key="8">
    <source>
        <dbReference type="Proteomes" id="UP000048984"/>
    </source>
</evidence>
<dbReference type="InterPro" id="IPR013611">
    <property type="entry name" value="Transp-assoc_OB_typ2"/>
</dbReference>
<evidence type="ECO:0000256" key="5">
    <source>
        <dbReference type="ARBA" id="ARBA00022840"/>
    </source>
</evidence>
<evidence type="ECO:0000256" key="2">
    <source>
        <dbReference type="ARBA" id="ARBA00005417"/>
    </source>
</evidence>
<dbReference type="InterPro" id="IPR003593">
    <property type="entry name" value="AAA+_ATPase"/>
</dbReference>
<dbReference type="GO" id="GO:0140359">
    <property type="term" value="F:ABC-type transporter activity"/>
    <property type="evidence" value="ECO:0007669"/>
    <property type="project" value="UniProtKB-ARBA"/>
</dbReference>
<keyword evidence="5 7" id="KW-0067">ATP-binding</keyword>
<gene>
    <name evidence="7" type="ORF">ABB55_22975</name>
</gene>
<dbReference type="PROSITE" id="PS00211">
    <property type="entry name" value="ABC_TRANSPORTER_1"/>
    <property type="match status" value="1"/>
</dbReference>
<comment type="caution">
    <text evidence="7">The sequence shown here is derived from an EMBL/GenBank/DDBJ whole genome shotgun (WGS) entry which is preliminary data.</text>
</comment>
<keyword evidence="4" id="KW-0547">Nucleotide-binding</keyword>
<dbReference type="AlphaFoldDB" id="A0A0P6W6F2"/>
<dbReference type="PANTHER" id="PTHR42781:SF4">
    <property type="entry name" value="SPERMIDINE_PUTRESCINE IMPORT ATP-BINDING PROTEIN POTA"/>
    <property type="match status" value="1"/>
</dbReference>
<dbReference type="SUPFAM" id="SSF52540">
    <property type="entry name" value="P-loop containing nucleoside triphosphate hydrolases"/>
    <property type="match status" value="1"/>
</dbReference>
<proteinExistence type="inferred from homology"/>
<dbReference type="InterPro" id="IPR027417">
    <property type="entry name" value="P-loop_NTPase"/>
</dbReference>
<keyword evidence="8" id="KW-1185">Reference proteome</keyword>
<name>A0A0P6W6F2_9HYPH</name>
<dbReference type="GO" id="GO:0016887">
    <property type="term" value="F:ATP hydrolysis activity"/>
    <property type="evidence" value="ECO:0007669"/>
    <property type="project" value="InterPro"/>
</dbReference>
<reference evidence="7 8" key="1">
    <citation type="submission" date="2015-09" db="EMBL/GenBank/DDBJ databases">
        <authorList>
            <person name="Jackson K.R."/>
            <person name="Lunt B.L."/>
            <person name="Fisher J.N.B."/>
            <person name="Gardner A.V."/>
            <person name="Bailey M.E."/>
            <person name="Deus L.M."/>
            <person name="Earl A.S."/>
            <person name="Gibby P.D."/>
            <person name="Hartmann K.A."/>
            <person name="Liu J.E."/>
            <person name="Manci A.M."/>
            <person name="Nielsen D.A."/>
            <person name="Solomon M.B."/>
            <person name="Breakwell D.P."/>
            <person name="Burnett S.H."/>
            <person name="Grose J.H."/>
        </authorList>
    </citation>
    <scope>NUCLEOTIDE SEQUENCE [LARGE SCALE GENOMIC DNA]</scope>
    <source>
        <strain evidence="7 8">16</strain>
    </source>
</reference>
<dbReference type="PROSITE" id="PS50893">
    <property type="entry name" value="ABC_TRANSPORTER_2"/>
    <property type="match status" value="1"/>
</dbReference>
<evidence type="ECO:0000313" key="7">
    <source>
        <dbReference type="EMBL" id="KPL54730.1"/>
    </source>
</evidence>
<dbReference type="Pfam" id="PF08402">
    <property type="entry name" value="TOBE_2"/>
    <property type="match status" value="1"/>
</dbReference>
<dbReference type="EMBL" id="LJYW01000001">
    <property type="protein sequence ID" value="KPL54730.1"/>
    <property type="molecule type" value="Genomic_DNA"/>
</dbReference>
<evidence type="ECO:0000256" key="4">
    <source>
        <dbReference type="ARBA" id="ARBA00022741"/>
    </source>
</evidence>
<dbReference type="InterPro" id="IPR017871">
    <property type="entry name" value="ABC_transporter-like_CS"/>
</dbReference>
<dbReference type="FunFam" id="3.40.50.300:FF:000042">
    <property type="entry name" value="Maltose/maltodextrin ABC transporter, ATP-binding protein"/>
    <property type="match status" value="1"/>
</dbReference>
<evidence type="ECO:0000256" key="3">
    <source>
        <dbReference type="ARBA" id="ARBA00022448"/>
    </source>
</evidence>
<evidence type="ECO:0000256" key="1">
    <source>
        <dbReference type="ARBA" id="ARBA00004417"/>
    </source>
</evidence>
<organism evidence="7 8">
    <name type="scientific">Prosthecodimorpha hirschii</name>
    <dbReference type="NCBI Taxonomy" id="665126"/>
    <lineage>
        <taxon>Bacteria</taxon>
        <taxon>Pseudomonadati</taxon>
        <taxon>Pseudomonadota</taxon>
        <taxon>Alphaproteobacteria</taxon>
        <taxon>Hyphomicrobiales</taxon>
        <taxon>Ancalomicrobiaceae</taxon>
        <taxon>Prosthecodimorpha</taxon>
    </lineage>
</organism>
<dbReference type="Gene3D" id="3.40.50.300">
    <property type="entry name" value="P-loop containing nucleotide triphosphate hydrolases"/>
    <property type="match status" value="1"/>
</dbReference>
<sequence>MSTLTFEALGKSYGDTEVVRDISLTIREGEFVSLLGPSGCGKTTILRMVAGLVEPSRGRILIGSDDVTRLPPNRRGLGLVFQSYALFPHLSVTENVAFGLRRRKVAGAELDRRVREALAMVRLATFADRMPRQLSGGQQQRVAIARAIAPRPRVLLFDEPLSNLDAQLREEMQIELKRLQRDVGITTLFVTHDQGEALTMSDRVGVMARGVMQQFAPPEDIYHRPATAFVAGFIGRPNRLAGRVVRRDGAGGRVRIGDRVELAAAAIDLPDGAAASVIIRQEAIRLAAVGATASPSDAPDRVPGVPGTVLLRSFSGARVQYVVRVAEGVELVAETGSQGAAADLAPGTAVSLNIPPEAVFAMPPEEPAP</sequence>
<evidence type="ECO:0000259" key="6">
    <source>
        <dbReference type="PROSITE" id="PS50893"/>
    </source>
</evidence>
<dbReference type="Pfam" id="PF00005">
    <property type="entry name" value="ABC_tran"/>
    <property type="match status" value="1"/>
</dbReference>
<dbReference type="Gene3D" id="2.40.50.100">
    <property type="match status" value="1"/>
</dbReference>
<dbReference type="STRING" id="665126.ABB55_22975"/>
<comment type="subcellular location">
    <subcellularLocation>
        <location evidence="1">Cell inner membrane</location>
        <topology evidence="1">Peripheral membrane protein</topology>
    </subcellularLocation>
</comment>
<dbReference type="Proteomes" id="UP000048984">
    <property type="component" value="Unassembled WGS sequence"/>
</dbReference>
<dbReference type="SUPFAM" id="SSF50331">
    <property type="entry name" value="MOP-like"/>
    <property type="match status" value="1"/>
</dbReference>
<dbReference type="InterPro" id="IPR050093">
    <property type="entry name" value="ABC_SmlMolc_Importer"/>
</dbReference>
<dbReference type="GO" id="GO:0043190">
    <property type="term" value="C:ATP-binding cassette (ABC) transporter complex"/>
    <property type="evidence" value="ECO:0007669"/>
    <property type="project" value="InterPro"/>
</dbReference>
<comment type="similarity">
    <text evidence="2">Belongs to the ABC transporter superfamily.</text>
</comment>
<dbReference type="InterPro" id="IPR003439">
    <property type="entry name" value="ABC_transporter-like_ATP-bd"/>
</dbReference>
<dbReference type="GO" id="GO:0005524">
    <property type="term" value="F:ATP binding"/>
    <property type="evidence" value="ECO:0007669"/>
    <property type="project" value="UniProtKB-KW"/>
</dbReference>